<dbReference type="RefSeq" id="WP_007323971.1">
    <property type="nucleotide sequence ID" value="NZ_BAEE01000091.1"/>
</dbReference>
<evidence type="ECO:0000313" key="1">
    <source>
        <dbReference type="EMBL" id="GAB11897.1"/>
    </source>
</evidence>
<gene>
    <name evidence="1" type="ORF">GOARA_091_00150</name>
</gene>
<sequence length="340" mass="38202">MPKSNESAELAARLLDAHVAFEVRKLLDPVEFEKTVVDEVDNFLGLADELTLAQAISSDPVKAVARKYAAQIPVEGAIPELVGEIARLLYRNAVNDEYRLSDVIDDRHFDELATAIGELGVTKRVLRRVFEGPSTIDTAVEVVTRAVDSVLDDPESVDEVPASDPVAWLRDRAARGLRTAVRPARPAIDSAVEKVTRSGAAFVLRSNEDEAQELLVDSVRDVWRNHREDSVGVYREVVTEEDIDDIVVLVFEFWREFRDTEFLQTLLDQAIDYVFEKYGDTPLSELLGELGVFREDLVEEALRFGPPVLERLHERGHVEPLVRRRFAAFYASEEFQAALG</sequence>
<keyword evidence="2" id="KW-1185">Reference proteome</keyword>
<reference evidence="1 2" key="1">
    <citation type="submission" date="2011-11" db="EMBL/GenBank/DDBJ databases">
        <title>Whole genome shotgun sequence of Gordonia araii NBRC 100433.</title>
        <authorList>
            <person name="Yoshida Y."/>
            <person name="Hosoyama A."/>
            <person name="Tsuchikane K."/>
            <person name="Katsumata H."/>
            <person name="Yamazaki S."/>
            <person name="Fujita N."/>
        </authorList>
    </citation>
    <scope>NUCLEOTIDE SEQUENCE [LARGE SCALE GENOMIC DNA]</scope>
    <source>
        <strain evidence="1 2">NBRC 100433</strain>
    </source>
</reference>
<organism evidence="1 2">
    <name type="scientific">Gordonia araii NBRC 100433</name>
    <dbReference type="NCBI Taxonomy" id="1073574"/>
    <lineage>
        <taxon>Bacteria</taxon>
        <taxon>Bacillati</taxon>
        <taxon>Actinomycetota</taxon>
        <taxon>Actinomycetes</taxon>
        <taxon>Mycobacteriales</taxon>
        <taxon>Gordoniaceae</taxon>
        <taxon>Gordonia</taxon>
    </lineage>
</organism>
<proteinExistence type="predicted"/>
<dbReference type="OrthoDB" id="3759563at2"/>
<dbReference type="AlphaFoldDB" id="G7H7S2"/>
<dbReference type="EMBL" id="BAEE01000091">
    <property type="protein sequence ID" value="GAB11897.1"/>
    <property type="molecule type" value="Genomic_DNA"/>
</dbReference>
<dbReference type="STRING" id="1073574.GOARA_091_00150"/>
<protein>
    <submittedName>
        <fullName evidence="1">Uncharacterized protein</fullName>
    </submittedName>
</protein>
<evidence type="ECO:0000313" key="2">
    <source>
        <dbReference type="Proteomes" id="UP000035088"/>
    </source>
</evidence>
<comment type="caution">
    <text evidence="1">The sequence shown here is derived from an EMBL/GenBank/DDBJ whole genome shotgun (WGS) entry which is preliminary data.</text>
</comment>
<dbReference type="Proteomes" id="UP000035088">
    <property type="component" value="Unassembled WGS sequence"/>
</dbReference>
<accession>G7H7S2</accession>
<name>G7H7S2_9ACTN</name>